<evidence type="ECO:0000313" key="2">
    <source>
        <dbReference type="Proteomes" id="UP000587527"/>
    </source>
</evidence>
<organism evidence="1 2">
    <name type="scientific">Allocatelliglobosispora scoriae</name>
    <dbReference type="NCBI Taxonomy" id="643052"/>
    <lineage>
        <taxon>Bacteria</taxon>
        <taxon>Bacillati</taxon>
        <taxon>Actinomycetota</taxon>
        <taxon>Actinomycetes</taxon>
        <taxon>Micromonosporales</taxon>
        <taxon>Micromonosporaceae</taxon>
        <taxon>Allocatelliglobosispora</taxon>
    </lineage>
</organism>
<keyword evidence="2" id="KW-1185">Reference proteome</keyword>
<proteinExistence type="predicted"/>
<comment type="caution">
    <text evidence="1">The sequence shown here is derived from an EMBL/GenBank/DDBJ whole genome shotgun (WGS) entry which is preliminary data.</text>
</comment>
<dbReference type="AlphaFoldDB" id="A0A841C6I4"/>
<name>A0A841C6I4_9ACTN</name>
<dbReference type="EMBL" id="JACHMN010000003">
    <property type="protein sequence ID" value="MBB5874391.1"/>
    <property type="molecule type" value="Genomic_DNA"/>
</dbReference>
<evidence type="ECO:0000313" key="1">
    <source>
        <dbReference type="EMBL" id="MBB5874391.1"/>
    </source>
</evidence>
<sequence>MVEGVFAAPAFVPGFFAGMFPDAGVDELRTDFSHRYQVAREWIQAAETVGEAAGEMLDAAEALRFLRTHLVPGFLLPGTGGHLLATTGGTDDSAASLAELRDRFQQPEGAELVGGYQARTLLVPLTGLDRKAGPGAELDRLLGRWLPAFRGGVDLGTGQLTRLVVLPPQVPQEQLSTLGKGVLMLYEIRHAMGTQRHSPSRRSLDYWRAQAVLHGFEFALLERLGGSAYVSLVDRYARALRREGGLLAEPESVLTWRMRRWLTGIFGELADREVQLWASVAYRNAVAHSMDGRDDFAQHLMKRGTVAA</sequence>
<accession>A0A841C6I4</accession>
<reference evidence="1 2" key="1">
    <citation type="submission" date="2020-08" db="EMBL/GenBank/DDBJ databases">
        <title>Sequencing the genomes of 1000 actinobacteria strains.</title>
        <authorList>
            <person name="Klenk H.-P."/>
        </authorList>
    </citation>
    <scope>NUCLEOTIDE SEQUENCE [LARGE SCALE GENOMIC DNA]</scope>
    <source>
        <strain evidence="1 2">DSM 45362</strain>
    </source>
</reference>
<gene>
    <name evidence="1" type="ORF">F4553_007825</name>
</gene>
<dbReference type="Proteomes" id="UP000587527">
    <property type="component" value="Unassembled WGS sequence"/>
</dbReference>
<dbReference type="RefSeq" id="WP_184846488.1">
    <property type="nucleotide sequence ID" value="NZ_JACHMN010000003.1"/>
</dbReference>
<protein>
    <submittedName>
        <fullName evidence="1">Uncharacterized protein</fullName>
    </submittedName>
</protein>